<feature type="transmembrane region" description="Helical" evidence="5">
    <location>
        <begin position="155"/>
        <end position="172"/>
    </location>
</feature>
<evidence type="ECO:0000256" key="3">
    <source>
        <dbReference type="ARBA" id="ARBA00022989"/>
    </source>
</evidence>
<evidence type="ECO:0000256" key="4">
    <source>
        <dbReference type="ARBA" id="ARBA00023136"/>
    </source>
</evidence>
<dbReference type="GO" id="GO:0005783">
    <property type="term" value="C:endoplasmic reticulum"/>
    <property type="evidence" value="ECO:0007669"/>
    <property type="project" value="UniProtKB-ARBA"/>
</dbReference>
<proteinExistence type="predicted"/>
<evidence type="ECO:0000256" key="5">
    <source>
        <dbReference type="SAM" id="Phobius"/>
    </source>
</evidence>
<feature type="domain" description="RETREG1-3/ARL6IP-like N-terminal reticulon-homology" evidence="6">
    <location>
        <begin position="24"/>
        <end position="182"/>
    </location>
</feature>
<feature type="transmembrane region" description="Helical" evidence="5">
    <location>
        <begin position="21"/>
        <end position="38"/>
    </location>
</feature>
<evidence type="ECO:0000313" key="7">
    <source>
        <dbReference type="EMBL" id="CAH0110146.1"/>
    </source>
</evidence>
<dbReference type="InterPro" id="IPR052114">
    <property type="entry name" value="ER_autophagy_membrane_reg"/>
</dbReference>
<organism evidence="7 8">
    <name type="scientific">Daphnia galeata</name>
    <dbReference type="NCBI Taxonomy" id="27404"/>
    <lineage>
        <taxon>Eukaryota</taxon>
        <taxon>Metazoa</taxon>
        <taxon>Ecdysozoa</taxon>
        <taxon>Arthropoda</taxon>
        <taxon>Crustacea</taxon>
        <taxon>Branchiopoda</taxon>
        <taxon>Diplostraca</taxon>
        <taxon>Cladocera</taxon>
        <taxon>Anomopoda</taxon>
        <taxon>Daphniidae</taxon>
        <taxon>Daphnia</taxon>
    </lineage>
</organism>
<keyword evidence="4 5" id="KW-0472">Membrane</keyword>
<dbReference type="PANTHER" id="PTHR20952:SF0">
    <property type="entry name" value="ADP-RIBOSYLATION FACTOR-LIKE PROTEIN 6-INTERACTING PROTEIN 1"/>
    <property type="match status" value="1"/>
</dbReference>
<dbReference type="InterPro" id="IPR057282">
    <property type="entry name" value="RETREG1-3-like_RHD"/>
</dbReference>
<dbReference type="AlphaFoldDB" id="A0A8J2RXN4"/>
<sequence length="205" mass="24240">MPDILLVSDQEKRIKSLKRRIETWRVFLVALYSILIWTESWYPAPIVGTVSTLFLMYWYWDPPIITSISLFFMILSLIDYSIPRICTYVSQPQQWTAANEKKFEIICESLVKTQDTIYNQIIYFLDLKRTHPKMYFLSLFSSCSLSAWIGYTVNNWIICFILVILILLYPGVKHNEVLTKFLSIFLNRVTNSIRSYTEKDSDKTK</sequence>
<comment type="subcellular location">
    <subcellularLocation>
        <location evidence="1">Membrane</location>
        <topology evidence="1">Multi-pass membrane protein</topology>
    </subcellularLocation>
</comment>
<dbReference type="Pfam" id="PF24456">
    <property type="entry name" value="RHD_RETREG1-3"/>
    <property type="match status" value="1"/>
</dbReference>
<dbReference type="Proteomes" id="UP000789390">
    <property type="component" value="Unassembled WGS sequence"/>
</dbReference>
<feature type="transmembrane region" description="Helical" evidence="5">
    <location>
        <begin position="58"/>
        <end position="78"/>
    </location>
</feature>
<name>A0A8J2RXN4_9CRUS</name>
<dbReference type="EMBL" id="CAKKLH010000300">
    <property type="protein sequence ID" value="CAH0110146.1"/>
    <property type="molecule type" value="Genomic_DNA"/>
</dbReference>
<evidence type="ECO:0000259" key="6">
    <source>
        <dbReference type="Pfam" id="PF24456"/>
    </source>
</evidence>
<dbReference type="PANTHER" id="PTHR20952">
    <property type="entry name" value="ADP-RIBOSYLATION-LIKE FACTOR 6-INTERACTING PROTEIN"/>
    <property type="match status" value="1"/>
</dbReference>
<gene>
    <name evidence="7" type="ORF">DGAL_LOCUS13646</name>
</gene>
<keyword evidence="3 5" id="KW-1133">Transmembrane helix</keyword>
<dbReference type="GO" id="GO:0016020">
    <property type="term" value="C:membrane"/>
    <property type="evidence" value="ECO:0007669"/>
    <property type="project" value="UniProtKB-SubCell"/>
</dbReference>
<keyword evidence="2 5" id="KW-0812">Transmembrane</keyword>
<accession>A0A8J2RXN4</accession>
<reference evidence="7" key="1">
    <citation type="submission" date="2021-11" db="EMBL/GenBank/DDBJ databases">
        <authorList>
            <person name="Schell T."/>
        </authorList>
    </citation>
    <scope>NUCLEOTIDE SEQUENCE</scope>
    <source>
        <strain evidence="7">M5</strain>
    </source>
</reference>
<comment type="caution">
    <text evidence="7">The sequence shown here is derived from an EMBL/GenBank/DDBJ whole genome shotgun (WGS) entry which is preliminary data.</text>
</comment>
<evidence type="ECO:0000313" key="8">
    <source>
        <dbReference type="Proteomes" id="UP000789390"/>
    </source>
</evidence>
<dbReference type="OrthoDB" id="6416122at2759"/>
<evidence type="ECO:0000256" key="2">
    <source>
        <dbReference type="ARBA" id="ARBA00022692"/>
    </source>
</evidence>
<evidence type="ECO:0000256" key="1">
    <source>
        <dbReference type="ARBA" id="ARBA00004141"/>
    </source>
</evidence>
<protein>
    <recommendedName>
        <fullName evidence="6">RETREG1-3/ARL6IP-like N-terminal reticulon-homology domain-containing protein</fullName>
    </recommendedName>
</protein>
<keyword evidence="8" id="KW-1185">Reference proteome</keyword>
<dbReference type="CDD" id="cd22559">
    <property type="entry name" value="Arl6IP1"/>
    <property type="match status" value="1"/>
</dbReference>